<proteinExistence type="predicted"/>
<evidence type="ECO:0000313" key="2">
    <source>
        <dbReference type="Proteomes" id="UP001164539"/>
    </source>
</evidence>
<sequence length="321" mass="35706">MSDEQIPTKPIADLNIPTTEATADPDEHTVALSKDVTLNQINNTWVRIFLPREAVDSSSSSCSNKLPLILYFHGGGFTMLSPATKMYHDFCSELAAQLSCVIVSVAYRLAPDHRLPAAYDDAMEALHWIKTTQEEWLQKYADFSNCFMLGDSAGGNIAYHAGLRAACEVHNLLPLNIRGLVLFKPFFGGVKRTKSELRLANEPDLPLSASDSLWKLSLPIGVDRDHEYCNPMAGEGSKLLEQFKLLGWKIMVTGGYTDPLVDRQIELVKMMEEKGVKVESHFDESGHRMKDFIDPAKRNALYAYIKNFLLSASAVADTSCE</sequence>
<reference evidence="1 2" key="1">
    <citation type="journal article" date="2023" name="Science">
        <title>Complex scaffold remodeling in plant triterpene biosynthesis.</title>
        <authorList>
            <person name="De La Pena R."/>
            <person name="Hodgson H."/>
            <person name="Liu J.C."/>
            <person name="Stephenson M.J."/>
            <person name="Martin A.C."/>
            <person name="Owen C."/>
            <person name="Harkess A."/>
            <person name="Leebens-Mack J."/>
            <person name="Jimenez L.E."/>
            <person name="Osbourn A."/>
            <person name="Sattely E.S."/>
        </authorList>
    </citation>
    <scope>NUCLEOTIDE SEQUENCE [LARGE SCALE GENOMIC DNA]</scope>
    <source>
        <strain evidence="2">cv. JPN11</strain>
        <tissue evidence="1">Leaf</tissue>
    </source>
</reference>
<evidence type="ECO:0000313" key="1">
    <source>
        <dbReference type="EMBL" id="KAJ4716947.1"/>
    </source>
</evidence>
<name>A0ACC1XZS8_MELAZ</name>
<accession>A0ACC1XZS8</accession>
<protein>
    <submittedName>
        <fullName evidence="1">Carboxylesterase 1-like</fullName>
    </submittedName>
</protein>
<keyword evidence="2" id="KW-1185">Reference proteome</keyword>
<dbReference type="EMBL" id="CM051399">
    <property type="protein sequence ID" value="KAJ4716947.1"/>
    <property type="molecule type" value="Genomic_DNA"/>
</dbReference>
<organism evidence="1 2">
    <name type="scientific">Melia azedarach</name>
    <name type="common">Chinaberry tree</name>
    <dbReference type="NCBI Taxonomy" id="155640"/>
    <lineage>
        <taxon>Eukaryota</taxon>
        <taxon>Viridiplantae</taxon>
        <taxon>Streptophyta</taxon>
        <taxon>Embryophyta</taxon>
        <taxon>Tracheophyta</taxon>
        <taxon>Spermatophyta</taxon>
        <taxon>Magnoliopsida</taxon>
        <taxon>eudicotyledons</taxon>
        <taxon>Gunneridae</taxon>
        <taxon>Pentapetalae</taxon>
        <taxon>rosids</taxon>
        <taxon>malvids</taxon>
        <taxon>Sapindales</taxon>
        <taxon>Meliaceae</taxon>
        <taxon>Melia</taxon>
    </lineage>
</organism>
<comment type="caution">
    <text evidence="1">The sequence shown here is derived from an EMBL/GenBank/DDBJ whole genome shotgun (WGS) entry which is preliminary data.</text>
</comment>
<dbReference type="Proteomes" id="UP001164539">
    <property type="component" value="Chromosome 6"/>
</dbReference>
<gene>
    <name evidence="1" type="ORF">OWV82_011894</name>
</gene>